<feature type="transmembrane region" description="Helical" evidence="1">
    <location>
        <begin position="20"/>
        <end position="40"/>
    </location>
</feature>
<feature type="transmembrane region" description="Helical" evidence="1">
    <location>
        <begin position="91"/>
        <end position="111"/>
    </location>
</feature>
<organism evidence="2 3">
    <name type="scientific">Agaribacillus aureus</name>
    <dbReference type="NCBI Taxonomy" id="3051825"/>
    <lineage>
        <taxon>Bacteria</taxon>
        <taxon>Pseudomonadati</taxon>
        <taxon>Bacteroidota</taxon>
        <taxon>Cytophagia</taxon>
        <taxon>Cytophagales</taxon>
        <taxon>Splendidivirgaceae</taxon>
        <taxon>Agaribacillus</taxon>
    </lineage>
</organism>
<keyword evidence="1" id="KW-0472">Membrane</keyword>
<evidence type="ECO:0000313" key="3">
    <source>
        <dbReference type="Proteomes" id="UP001172083"/>
    </source>
</evidence>
<reference evidence="2" key="1">
    <citation type="submission" date="2023-06" db="EMBL/GenBank/DDBJ databases">
        <title>Genomic of Agaribacillus aureum.</title>
        <authorList>
            <person name="Wang G."/>
        </authorList>
    </citation>
    <scope>NUCLEOTIDE SEQUENCE</scope>
    <source>
        <strain evidence="2">BMA12</strain>
    </source>
</reference>
<sequence>MIAGIVLIVIDCLPTPSKPFSALVLAKHIAVILPFIYIFIRYFEKRLSLKATQLHKISQPLYEVKDVLEQSKPLTQSGKPLKGYLPIKQGVSLVAKMVIFILILAMIFSPIDSILDPNGFHPFIN</sequence>
<keyword evidence="3" id="KW-1185">Reference proteome</keyword>
<evidence type="ECO:0000256" key="1">
    <source>
        <dbReference type="SAM" id="Phobius"/>
    </source>
</evidence>
<name>A0ABT8L9I7_9BACT</name>
<accession>A0ABT8L9I7</accession>
<proteinExistence type="predicted"/>
<keyword evidence="1" id="KW-0812">Transmembrane</keyword>
<protein>
    <submittedName>
        <fullName evidence="2">Uncharacterized protein</fullName>
    </submittedName>
</protein>
<dbReference type="RefSeq" id="WP_346759751.1">
    <property type="nucleotide sequence ID" value="NZ_JAUJEB010000004.1"/>
</dbReference>
<dbReference type="EMBL" id="JAUJEB010000004">
    <property type="protein sequence ID" value="MDN5214417.1"/>
    <property type="molecule type" value="Genomic_DNA"/>
</dbReference>
<dbReference type="Proteomes" id="UP001172083">
    <property type="component" value="Unassembled WGS sequence"/>
</dbReference>
<evidence type="ECO:0000313" key="2">
    <source>
        <dbReference type="EMBL" id="MDN5214417.1"/>
    </source>
</evidence>
<comment type="caution">
    <text evidence="2">The sequence shown here is derived from an EMBL/GenBank/DDBJ whole genome shotgun (WGS) entry which is preliminary data.</text>
</comment>
<gene>
    <name evidence="2" type="ORF">QQ020_20220</name>
</gene>
<keyword evidence="1" id="KW-1133">Transmembrane helix</keyword>